<dbReference type="Proteomes" id="UP000320762">
    <property type="component" value="Unassembled WGS sequence"/>
</dbReference>
<feature type="compositionally biased region" description="Polar residues" evidence="1">
    <location>
        <begin position="482"/>
        <end position="500"/>
    </location>
</feature>
<feature type="region of interest" description="Disordered" evidence="1">
    <location>
        <begin position="603"/>
        <end position="747"/>
    </location>
</feature>
<feature type="region of interest" description="Disordered" evidence="1">
    <location>
        <begin position="128"/>
        <end position="171"/>
    </location>
</feature>
<gene>
    <name evidence="2" type="ORF">BD626DRAFT_627671</name>
</gene>
<organism evidence="2 3">
    <name type="scientific">Schizophyllum amplum</name>
    <dbReference type="NCBI Taxonomy" id="97359"/>
    <lineage>
        <taxon>Eukaryota</taxon>
        <taxon>Fungi</taxon>
        <taxon>Dikarya</taxon>
        <taxon>Basidiomycota</taxon>
        <taxon>Agaricomycotina</taxon>
        <taxon>Agaricomycetes</taxon>
        <taxon>Agaricomycetidae</taxon>
        <taxon>Agaricales</taxon>
        <taxon>Schizophyllaceae</taxon>
        <taxon>Schizophyllum</taxon>
    </lineage>
</organism>
<name>A0A550CLF3_9AGAR</name>
<feature type="compositionally biased region" description="Low complexity" evidence="1">
    <location>
        <begin position="441"/>
        <end position="454"/>
    </location>
</feature>
<feature type="compositionally biased region" description="Low complexity" evidence="1">
    <location>
        <begin position="504"/>
        <end position="549"/>
    </location>
</feature>
<sequence>MGGVNYMGGKRNAAKTRAKDMTRIHKGFFRKQKLEKLSKVYTTRTPSANKETEPIALSHALGRRDSRDSAPTISLHLKRSNSATGLRHAASSSSGRSAILDALDTTEPTCLRGLLDRVLATPDLAGLSTRKRKRIPPPPYTPAKRRREDARANATERAFKRHASPESSHSSFVMVHHPDHEDRPDDLPGSEDFAFTTFAERPSSPTMSTDDEADANAGFVANYRSSTRSDQQSASVAPVAGPLHDLTNIRRVHPVPRDVDWPENILEHKNPWKSIGIIMGLPEEAAASANPSLSNGFNRYALPLLPTNQAPSDLIADDDDGWVEYASSPYAQAASSPYAQAALSPYAQSRSLHAPFDPIAQDAPADEHASSDHQHIASRQDLSSRPPSSYASTSSHSLHTSIFRESEQGAPLFAIADSKARKSSREASRSSPIARGPSSLARGSSSAACESSPSRGFDDTSSRARPSEDMSSRDMYSRANEPATSPSKRSAPAGSSSVLSRQFPVLSRPSPALSRSSVPRATQLLLSSAHSRSSSRPTPSSSRPATRLPQDGAFLQAPLSSDPAADARSSDHDLRSSSDNSNGSRPHYTTRTTMRFRALSQLMGSENHSSANGAESSPADHRPRSRKPFYDDQESFSAISPLRIALRSPLQPPSSSVRRTHRASGNSAVSGGAIPSQRHGPSETQQSSPFRPPAFPRRQNLSPPPTELPSFTDTIPCREQLVHHTSSSPPRPSKRTPENSAVVPELSAERAPPLWSLAVRTSPTGLVQNSSFEAERNVQPPPRSNQDPGDIVCDAPVTVGVEDSATTLRDEQDHVDGLVRREDDEQMRHSLPASHTIAGHETPVATKESAPAIDNDLTSALLAAAGFAPRDADAKPAEVDMRSGPCLLFADEIEVEEADSDE</sequence>
<dbReference type="OrthoDB" id="3260134at2759"/>
<reference evidence="2 3" key="1">
    <citation type="journal article" date="2019" name="New Phytol.">
        <title>Comparative genomics reveals unique wood-decay strategies and fruiting body development in the Schizophyllaceae.</title>
        <authorList>
            <person name="Almasi E."/>
            <person name="Sahu N."/>
            <person name="Krizsan K."/>
            <person name="Balint B."/>
            <person name="Kovacs G.M."/>
            <person name="Kiss B."/>
            <person name="Cseklye J."/>
            <person name="Drula E."/>
            <person name="Henrissat B."/>
            <person name="Nagy I."/>
            <person name="Chovatia M."/>
            <person name="Adam C."/>
            <person name="LaButti K."/>
            <person name="Lipzen A."/>
            <person name="Riley R."/>
            <person name="Grigoriev I.V."/>
            <person name="Nagy L.G."/>
        </authorList>
    </citation>
    <scope>NUCLEOTIDE SEQUENCE [LARGE SCALE GENOMIC DNA]</scope>
    <source>
        <strain evidence="2 3">NL-1724</strain>
    </source>
</reference>
<keyword evidence="3" id="KW-1185">Reference proteome</keyword>
<evidence type="ECO:0000313" key="3">
    <source>
        <dbReference type="Proteomes" id="UP000320762"/>
    </source>
</evidence>
<accession>A0A550CLF3</accession>
<feature type="compositionally biased region" description="Polar residues" evidence="1">
    <location>
        <begin position="653"/>
        <end position="669"/>
    </location>
</feature>
<evidence type="ECO:0000256" key="1">
    <source>
        <dbReference type="SAM" id="MobiDB-lite"/>
    </source>
</evidence>
<feature type="compositionally biased region" description="Basic and acidic residues" evidence="1">
    <location>
        <begin position="365"/>
        <end position="375"/>
    </location>
</feature>
<proteinExistence type="predicted"/>
<feature type="region of interest" description="Disordered" evidence="1">
    <location>
        <begin position="766"/>
        <end position="793"/>
    </location>
</feature>
<dbReference type="EMBL" id="VDMD01000004">
    <property type="protein sequence ID" value="TRM65641.1"/>
    <property type="molecule type" value="Genomic_DNA"/>
</dbReference>
<feature type="compositionally biased region" description="Low complexity" evidence="1">
    <location>
        <begin position="383"/>
        <end position="400"/>
    </location>
</feature>
<feature type="compositionally biased region" description="Polar residues" evidence="1">
    <location>
        <begin position="603"/>
        <end position="615"/>
    </location>
</feature>
<feature type="region of interest" description="Disordered" evidence="1">
    <location>
        <begin position="357"/>
        <end position="400"/>
    </location>
</feature>
<feature type="compositionally biased region" description="Low complexity" evidence="1">
    <location>
        <begin position="557"/>
        <end position="567"/>
    </location>
</feature>
<protein>
    <submittedName>
        <fullName evidence="2">Uncharacterized protein</fullName>
    </submittedName>
</protein>
<feature type="region of interest" description="Disordered" evidence="1">
    <location>
        <begin position="418"/>
        <end position="590"/>
    </location>
</feature>
<comment type="caution">
    <text evidence="2">The sequence shown here is derived from an EMBL/GenBank/DDBJ whole genome shotgun (WGS) entry which is preliminary data.</text>
</comment>
<dbReference type="AlphaFoldDB" id="A0A550CLF3"/>
<evidence type="ECO:0000313" key="2">
    <source>
        <dbReference type="EMBL" id="TRM65641.1"/>
    </source>
</evidence>
<feature type="compositionally biased region" description="Basic and acidic residues" evidence="1">
    <location>
        <begin position="418"/>
        <end position="428"/>
    </location>
</feature>
<feature type="region of interest" description="Disordered" evidence="1">
    <location>
        <begin position="1"/>
        <end position="21"/>
    </location>
</feature>
<feature type="region of interest" description="Disordered" evidence="1">
    <location>
        <begin position="41"/>
        <end position="69"/>
    </location>
</feature>
<feature type="compositionally biased region" description="Basic and acidic residues" evidence="1">
    <location>
        <begin position="456"/>
        <end position="476"/>
    </location>
</feature>